<evidence type="ECO:0000313" key="4">
    <source>
        <dbReference type="Proteomes" id="UP000736672"/>
    </source>
</evidence>
<feature type="transmembrane region" description="Helical" evidence="2">
    <location>
        <begin position="87"/>
        <end position="107"/>
    </location>
</feature>
<gene>
    <name evidence="3" type="ORF">B0J15DRAFT_403755</name>
</gene>
<feature type="transmembrane region" description="Helical" evidence="2">
    <location>
        <begin position="60"/>
        <end position="81"/>
    </location>
</feature>
<feature type="compositionally biased region" description="Low complexity" evidence="1">
    <location>
        <begin position="330"/>
        <end position="343"/>
    </location>
</feature>
<feature type="region of interest" description="Disordered" evidence="1">
    <location>
        <begin position="325"/>
        <end position="383"/>
    </location>
</feature>
<feature type="region of interest" description="Disordered" evidence="1">
    <location>
        <begin position="264"/>
        <end position="313"/>
    </location>
</feature>
<comment type="caution">
    <text evidence="3">The sequence shown here is derived from an EMBL/GenBank/DDBJ whole genome shotgun (WGS) entry which is preliminary data.</text>
</comment>
<protein>
    <recommendedName>
        <fullName evidence="5">Transmembrane protein</fullName>
    </recommendedName>
</protein>
<evidence type="ECO:0008006" key="5">
    <source>
        <dbReference type="Google" id="ProtNLM"/>
    </source>
</evidence>
<evidence type="ECO:0000256" key="1">
    <source>
        <dbReference type="SAM" id="MobiDB-lite"/>
    </source>
</evidence>
<feature type="transmembrane region" description="Helical" evidence="2">
    <location>
        <begin position="127"/>
        <end position="147"/>
    </location>
</feature>
<dbReference type="PANTHER" id="PTHR35179">
    <property type="entry name" value="PROTEIN CBG02620"/>
    <property type="match status" value="1"/>
</dbReference>
<keyword evidence="2" id="KW-1133">Transmembrane helix</keyword>
<reference evidence="3" key="1">
    <citation type="journal article" date="2021" name="Nat. Commun.">
        <title>Genetic determinants of endophytism in the Arabidopsis root mycobiome.</title>
        <authorList>
            <person name="Mesny F."/>
            <person name="Miyauchi S."/>
            <person name="Thiergart T."/>
            <person name="Pickel B."/>
            <person name="Atanasova L."/>
            <person name="Karlsson M."/>
            <person name="Huettel B."/>
            <person name="Barry K.W."/>
            <person name="Haridas S."/>
            <person name="Chen C."/>
            <person name="Bauer D."/>
            <person name="Andreopoulos W."/>
            <person name="Pangilinan J."/>
            <person name="LaButti K."/>
            <person name="Riley R."/>
            <person name="Lipzen A."/>
            <person name="Clum A."/>
            <person name="Drula E."/>
            <person name="Henrissat B."/>
            <person name="Kohler A."/>
            <person name="Grigoriev I.V."/>
            <person name="Martin F.M."/>
            <person name="Hacquard S."/>
        </authorList>
    </citation>
    <scope>NUCLEOTIDE SEQUENCE</scope>
    <source>
        <strain evidence="3">FSSC 5 MPI-SDFR-AT-0091</strain>
    </source>
</reference>
<sequence>MTGFLVPPWYKEEVVTNLHMNIASIFWGLCFGVAIFTAAKASKQTLSSWSRSRRVTAYVWMIWGEWIACIIISVLTWLYILTSFEPLSFWIWFFIIVCWCFQTQLLVQIIINRLSLLMINREKASRLKWGAFAILTFINITVGIVWIPNRLQISETWIRIDAIWDRIEKVIFLLVDASLNIYFIYLVRTRLISNGLTKYNTLFTVNIAMVIISISMDVVLIGLMSLPVAVVYLEFQCFAYLTKLYIEMNMAELIKKVVRATQHGDKDGRSTSGIGPGGKSSRTTDVPRGGTGRENGRGGFTGLISRGASKASPTRYTAHIELGSTEDVSTSRQHGQSSSQSPQPTIGIHKTVVTEIVSSKVEDDDTPRSESSSTRQLNGKYGV</sequence>
<dbReference type="AlphaFoldDB" id="A0A9P9K0R3"/>
<feature type="transmembrane region" description="Helical" evidence="2">
    <location>
        <begin position="20"/>
        <end position="39"/>
    </location>
</feature>
<feature type="compositionally biased region" description="Gly residues" evidence="1">
    <location>
        <begin position="289"/>
        <end position="301"/>
    </location>
</feature>
<evidence type="ECO:0000256" key="2">
    <source>
        <dbReference type="SAM" id="Phobius"/>
    </source>
</evidence>
<keyword evidence="2" id="KW-0472">Membrane</keyword>
<dbReference type="EMBL" id="JAGTJS010000018">
    <property type="protein sequence ID" value="KAH7243898.1"/>
    <property type="molecule type" value="Genomic_DNA"/>
</dbReference>
<dbReference type="PANTHER" id="PTHR35179:SF1">
    <property type="entry name" value="INTEGRAL MEMBRANE PROTEIN"/>
    <property type="match status" value="1"/>
</dbReference>
<feature type="transmembrane region" description="Helical" evidence="2">
    <location>
        <begin position="199"/>
        <end position="223"/>
    </location>
</feature>
<proteinExistence type="predicted"/>
<dbReference type="Proteomes" id="UP000736672">
    <property type="component" value="Unassembled WGS sequence"/>
</dbReference>
<feature type="transmembrane region" description="Helical" evidence="2">
    <location>
        <begin position="167"/>
        <end position="187"/>
    </location>
</feature>
<evidence type="ECO:0000313" key="3">
    <source>
        <dbReference type="EMBL" id="KAH7243898.1"/>
    </source>
</evidence>
<name>A0A9P9K0R3_FUSSL</name>
<dbReference type="OrthoDB" id="3205825at2759"/>
<accession>A0A9P9K0R3</accession>
<organism evidence="3 4">
    <name type="scientific">Fusarium solani</name>
    <name type="common">Filamentous fungus</name>
    <dbReference type="NCBI Taxonomy" id="169388"/>
    <lineage>
        <taxon>Eukaryota</taxon>
        <taxon>Fungi</taxon>
        <taxon>Dikarya</taxon>
        <taxon>Ascomycota</taxon>
        <taxon>Pezizomycotina</taxon>
        <taxon>Sordariomycetes</taxon>
        <taxon>Hypocreomycetidae</taxon>
        <taxon>Hypocreales</taxon>
        <taxon>Nectriaceae</taxon>
        <taxon>Fusarium</taxon>
        <taxon>Fusarium solani species complex</taxon>
    </lineage>
</organism>
<keyword evidence="2" id="KW-0812">Transmembrane</keyword>
<keyword evidence="4" id="KW-1185">Reference proteome</keyword>